<dbReference type="InterPro" id="IPR001789">
    <property type="entry name" value="Sig_transdc_resp-reg_receiver"/>
</dbReference>
<reference evidence="11 12" key="1">
    <citation type="journal article" date="2015" name="Stand. Genomic Sci.">
        <title>Genomic Encyclopedia of Bacterial and Archaeal Type Strains, Phase III: the genomes of soil and plant-associated and newly described type strains.</title>
        <authorList>
            <person name="Whitman W.B."/>
            <person name="Woyke T."/>
            <person name="Klenk H.P."/>
            <person name="Zhou Y."/>
            <person name="Lilburn T.G."/>
            <person name="Beck B.J."/>
            <person name="De Vos P."/>
            <person name="Vandamme P."/>
            <person name="Eisen J.A."/>
            <person name="Garrity G."/>
            <person name="Hugenholtz P."/>
            <person name="Kyrpides N.C."/>
        </authorList>
    </citation>
    <scope>NUCLEOTIDE SEQUENCE [LARGE SCALE GENOMIC DNA]</scope>
    <source>
        <strain evidence="11 12">CV53</strain>
    </source>
</reference>
<dbReference type="InterPro" id="IPR051552">
    <property type="entry name" value="HptR"/>
</dbReference>
<dbReference type="GO" id="GO:0043565">
    <property type="term" value="F:sequence-specific DNA binding"/>
    <property type="evidence" value="ECO:0007669"/>
    <property type="project" value="InterPro"/>
</dbReference>
<dbReference type="SMART" id="SM00448">
    <property type="entry name" value="REC"/>
    <property type="match status" value="1"/>
</dbReference>
<sequence length="400" mass="45950">MKGKWRVLLADDEPIIREGICEAVNWQELGMTVAAEAEDGEQALELALEHSVDIMLVDLNMPIMNGISVIKQVKEQLPKCKIIIITGHDEFTYAQQALRLNVTDYILKPANPQQLMGVLKKVGEELEADMQQEEYLDMASDQITQNLDLLREQLLLSILEKRLEEKEVLKQFHFLQLPEKEPRQLGVIQIPGFFADRPLLKEEDQELLLFSLENIILEVMAPCSKLFLRDHSGFMVVMTWEELAEECIDEIRKMVKACLKVSISLCFEKVIGGIDSIPEVYRRCQHKIKENTSISPVIRRAREYVQDHFTETDLTLEKVAESLHVSSVYLSRMFKQELGRSFVSFLTNLRMKKAAALLNTTDFSILEIAEKAGYDSQHYFSTAFKKAMGVSPKQYRNHIK</sequence>
<feature type="domain" description="Response regulatory" evidence="10">
    <location>
        <begin position="6"/>
        <end position="123"/>
    </location>
</feature>
<dbReference type="InterPro" id="IPR018060">
    <property type="entry name" value="HTH_AraC"/>
</dbReference>
<dbReference type="AlphaFoldDB" id="A0A4R2AZ00"/>
<evidence type="ECO:0000256" key="3">
    <source>
        <dbReference type="ARBA" id="ARBA00022553"/>
    </source>
</evidence>
<accession>A0A4R2AZ00</accession>
<dbReference type="InterPro" id="IPR020449">
    <property type="entry name" value="Tscrpt_reg_AraC-type_HTH"/>
</dbReference>
<evidence type="ECO:0000256" key="4">
    <source>
        <dbReference type="ARBA" id="ARBA00023012"/>
    </source>
</evidence>
<keyword evidence="2" id="KW-0963">Cytoplasm</keyword>
<dbReference type="PROSITE" id="PS50110">
    <property type="entry name" value="RESPONSE_REGULATORY"/>
    <property type="match status" value="1"/>
</dbReference>
<evidence type="ECO:0000259" key="10">
    <source>
        <dbReference type="PROSITE" id="PS50110"/>
    </source>
</evidence>
<keyword evidence="5" id="KW-0805">Transcription regulation</keyword>
<keyword evidence="3 8" id="KW-0597">Phosphoprotein</keyword>
<evidence type="ECO:0000313" key="11">
    <source>
        <dbReference type="EMBL" id="TCN18089.1"/>
    </source>
</evidence>
<dbReference type="PANTHER" id="PTHR42713:SF3">
    <property type="entry name" value="TRANSCRIPTIONAL REGULATORY PROTEIN HPTR"/>
    <property type="match status" value="1"/>
</dbReference>
<evidence type="ECO:0000256" key="7">
    <source>
        <dbReference type="ARBA" id="ARBA00023163"/>
    </source>
</evidence>
<feature type="modified residue" description="4-aspartylphosphate" evidence="8">
    <location>
        <position position="58"/>
    </location>
</feature>
<organism evidence="11 12">
    <name type="scientific">Mesobacillus foraminis</name>
    <dbReference type="NCBI Taxonomy" id="279826"/>
    <lineage>
        <taxon>Bacteria</taxon>
        <taxon>Bacillati</taxon>
        <taxon>Bacillota</taxon>
        <taxon>Bacilli</taxon>
        <taxon>Bacillales</taxon>
        <taxon>Bacillaceae</taxon>
        <taxon>Mesobacillus</taxon>
    </lineage>
</organism>
<keyword evidence="7" id="KW-0804">Transcription</keyword>
<dbReference type="RefSeq" id="WP_132011457.1">
    <property type="nucleotide sequence ID" value="NZ_JABUHM010000021.1"/>
</dbReference>
<dbReference type="EMBL" id="SLVV01000021">
    <property type="protein sequence ID" value="TCN18089.1"/>
    <property type="molecule type" value="Genomic_DNA"/>
</dbReference>
<dbReference type="PANTHER" id="PTHR42713">
    <property type="entry name" value="HISTIDINE KINASE-RELATED"/>
    <property type="match status" value="1"/>
</dbReference>
<dbReference type="Gene3D" id="1.10.10.60">
    <property type="entry name" value="Homeodomain-like"/>
    <property type="match status" value="2"/>
</dbReference>
<keyword evidence="12" id="KW-1185">Reference proteome</keyword>
<dbReference type="GO" id="GO:0000160">
    <property type="term" value="P:phosphorelay signal transduction system"/>
    <property type="evidence" value="ECO:0007669"/>
    <property type="project" value="UniProtKB-KW"/>
</dbReference>
<dbReference type="Proteomes" id="UP000295689">
    <property type="component" value="Unassembled WGS sequence"/>
</dbReference>
<dbReference type="InterPro" id="IPR011006">
    <property type="entry name" value="CheY-like_superfamily"/>
</dbReference>
<proteinExistence type="predicted"/>
<evidence type="ECO:0000259" key="9">
    <source>
        <dbReference type="PROSITE" id="PS01124"/>
    </source>
</evidence>
<dbReference type="SMART" id="SM00342">
    <property type="entry name" value="HTH_ARAC"/>
    <property type="match status" value="1"/>
</dbReference>
<dbReference type="InterPro" id="IPR018062">
    <property type="entry name" value="HTH_AraC-typ_CS"/>
</dbReference>
<dbReference type="PROSITE" id="PS01124">
    <property type="entry name" value="HTH_ARAC_FAMILY_2"/>
    <property type="match status" value="1"/>
</dbReference>
<protein>
    <submittedName>
        <fullName evidence="11">Two-component system response regulator YesN</fullName>
    </submittedName>
</protein>
<dbReference type="SUPFAM" id="SSF52172">
    <property type="entry name" value="CheY-like"/>
    <property type="match status" value="1"/>
</dbReference>
<evidence type="ECO:0000256" key="6">
    <source>
        <dbReference type="ARBA" id="ARBA00023125"/>
    </source>
</evidence>
<dbReference type="PRINTS" id="PR00032">
    <property type="entry name" value="HTHARAC"/>
</dbReference>
<dbReference type="SUPFAM" id="SSF46689">
    <property type="entry name" value="Homeodomain-like"/>
    <property type="match status" value="2"/>
</dbReference>
<dbReference type="GO" id="GO:0005737">
    <property type="term" value="C:cytoplasm"/>
    <property type="evidence" value="ECO:0007669"/>
    <property type="project" value="UniProtKB-SubCell"/>
</dbReference>
<evidence type="ECO:0000256" key="5">
    <source>
        <dbReference type="ARBA" id="ARBA00023015"/>
    </source>
</evidence>
<evidence type="ECO:0000313" key="12">
    <source>
        <dbReference type="Proteomes" id="UP000295689"/>
    </source>
</evidence>
<dbReference type="Pfam" id="PF00072">
    <property type="entry name" value="Response_reg"/>
    <property type="match status" value="1"/>
</dbReference>
<keyword evidence="4" id="KW-0902">Two-component regulatory system</keyword>
<evidence type="ECO:0000256" key="1">
    <source>
        <dbReference type="ARBA" id="ARBA00004496"/>
    </source>
</evidence>
<dbReference type="GO" id="GO:0003700">
    <property type="term" value="F:DNA-binding transcription factor activity"/>
    <property type="evidence" value="ECO:0007669"/>
    <property type="project" value="InterPro"/>
</dbReference>
<keyword evidence="6" id="KW-0238">DNA-binding</keyword>
<dbReference type="Gene3D" id="3.40.50.2300">
    <property type="match status" value="1"/>
</dbReference>
<comment type="subcellular location">
    <subcellularLocation>
        <location evidence="1">Cytoplasm</location>
    </subcellularLocation>
</comment>
<feature type="domain" description="HTH araC/xylS-type" evidence="9">
    <location>
        <begin position="299"/>
        <end position="398"/>
    </location>
</feature>
<evidence type="ECO:0000256" key="8">
    <source>
        <dbReference type="PROSITE-ProRule" id="PRU00169"/>
    </source>
</evidence>
<gene>
    <name evidence="11" type="ORF">EV146_12117</name>
</gene>
<dbReference type="CDD" id="cd17536">
    <property type="entry name" value="REC_YesN-like"/>
    <property type="match status" value="1"/>
</dbReference>
<comment type="caution">
    <text evidence="11">The sequence shown here is derived from an EMBL/GenBank/DDBJ whole genome shotgun (WGS) entry which is preliminary data.</text>
</comment>
<dbReference type="InterPro" id="IPR009057">
    <property type="entry name" value="Homeodomain-like_sf"/>
</dbReference>
<name>A0A4R2AZ00_9BACI</name>
<dbReference type="Pfam" id="PF12833">
    <property type="entry name" value="HTH_18"/>
    <property type="match status" value="1"/>
</dbReference>
<dbReference type="PROSITE" id="PS00041">
    <property type="entry name" value="HTH_ARAC_FAMILY_1"/>
    <property type="match status" value="1"/>
</dbReference>
<evidence type="ECO:0000256" key="2">
    <source>
        <dbReference type="ARBA" id="ARBA00022490"/>
    </source>
</evidence>